<comment type="catalytic activity">
    <reaction evidence="7">
        <text>Endonucleolytic cleavage of RNA, removing 5'-extranucleotides from tRNA precursor.</text>
        <dbReference type="EC" id="3.1.26.5"/>
    </reaction>
</comment>
<dbReference type="GO" id="GO:0001682">
    <property type="term" value="P:tRNA 5'-leader removal"/>
    <property type="evidence" value="ECO:0007669"/>
    <property type="project" value="UniProtKB-UniRule"/>
</dbReference>
<reference evidence="9 10" key="1">
    <citation type="journal article" date="2018" name="Genome Biol. Evol.">
        <title>Cladogenesis and Genomic Streamlining in Extracellular Endosymbionts of Tropical Stink Bugs.</title>
        <authorList>
            <person name="Otero-Bravo A."/>
            <person name="Goffredi S."/>
            <person name="Sabree Z.L."/>
        </authorList>
    </citation>
    <scope>NUCLEOTIDE SEQUENCE [LARGE SCALE GENOMIC DNA]</scope>
    <source>
        <strain evidence="9 10">SoEE</strain>
    </source>
</reference>
<organism evidence="9 10">
    <name type="scientific">Candidatus Pantoea edessiphila</name>
    <dbReference type="NCBI Taxonomy" id="2044610"/>
    <lineage>
        <taxon>Bacteria</taxon>
        <taxon>Pseudomonadati</taxon>
        <taxon>Pseudomonadota</taxon>
        <taxon>Gammaproteobacteria</taxon>
        <taxon>Enterobacterales</taxon>
        <taxon>Erwiniaceae</taxon>
        <taxon>Pantoea</taxon>
    </lineage>
</organism>
<comment type="similarity">
    <text evidence="7">Belongs to the RnpA family.</text>
</comment>
<dbReference type="InterPro" id="IPR020568">
    <property type="entry name" value="Ribosomal_Su5_D2-typ_SF"/>
</dbReference>
<dbReference type="Gene3D" id="3.30.230.10">
    <property type="match status" value="1"/>
</dbReference>
<evidence type="ECO:0000256" key="7">
    <source>
        <dbReference type="HAMAP-Rule" id="MF_00227"/>
    </source>
</evidence>
<dbReference type="EMBL" id="PDKT01000006">
    <property type="protein sequence ID" value="PPI87657.1"/>
    <property type="molecule type" value="Genomic_DNA"/>
</dbReference>
<evidence type="ECO:0000313" key="10">
    <source>
        <dbReference type="Proteomes" id="UP000296153"/>
    </source>
</evidence>
<dbReference type="GO" id="GO:0030677">
    <property type="term" value="C:ribonuclease P complex"/>
    <property type="evidence" value="ECO:0007669"/>
    <property type="project" value="TreeGrafter"/>
</dbReference>
<dbReference type="InterPro" id="IPR014721">
    <property type="entry name" value="Ribsml_uS5_D2-typ_fold_subgr"/>
</dbReference>
<accession>A0A2P5SZ93</accession>
<evidence type="ECO:0000256" key="5">
    <source>
        <dbReference type="ARBA" id="ARBA00022801"/>
    </source>
</evidence>
<dbReference type="PANTHER" id="PTHR33992">
    <property type="entry name" value="RIBONUCLEASE P PROTEIN COMPONENT"/>
    <property type="match status" value="1"/>
</dbReference>
<sequence>MTNLAFPKKLRLLTCNDFFFVFKKPQCVYSSQIIIFGRINKLKYPRIGLTIAKKYVKLAHERNRIKRLIRENFRLNKYRLPSMDFIVVAKKGIASLENGILLKKLEKLWLRHYQLFHRH</sequence>
<keyword evidence="5 7" id="KW-0378">Hydrolase</keyword>
<dbReference type="GO" id="GO:0000049">
    <property type="term" value="F:tRNA binding"/>
    <property type="evidence" value="ECO:0007669"/>
    <property type="project" value="UniProtKB-UniRule"/>
</dbReference>
<proteinExistence type="inferred from homology"/>
<evidence type="ECO:0000256" key="3">
    <source>
        <dbReference type="ARBA" id="ARBA00022722"/>
    </source>
</evidence>
<dbReference type="RefSeq" id="WP_136131280.1">
    <property type="nucleotide sequence ID" value="NZ_PDKT01000006.1"/>
</dbReference>
<keyword evidence="6 7" id="KW-0694">RNA-binding</keyword>
<dbReference type="HAMAP" id="MF_00227">
    <property type="entry name" value="RNase_P"/>
    <property type="match status" value="1"/>
</dbReference>
<dbReference type="PANTHER" id="PTHR33992:SF1">
    <property type="entry name" value="RIBONUCLEASE P PROTEIN COMPONENT"/>
    <property type="match status" value="1"/>
</dbReference>
<evidence type="ECO:0000256" key="4">
    <source>
        <dbReference type="ARBA" id="ARBA00022759"/>
    </source>
</evidence>
<dbReference type="InterPro" id="IPR020539">
    <property type="entry name" value="RNase_P_CS"/>
</dbReference>
<keyword evidence="2 7" id="KW-0819">tRNA processing</keyword>
<evidence type="ECO:0000256" key="1">
    <source>
        <dbReference type="ARBA" id="ARBA00002663"/>
    </source>
</evidence>
<evidence type="ECO:0000256" key="2">
    <source>
        <dbReference type="ARBA" id="ARBA00022694"/>
    </source>
</evidence>
<dbReference type="PROSITE" id="PS00648">
    <property type="entry name" value="RIBONUCLEASE_P"/>
    <property type="match status" value="1"/>
</dbReference>
<dbReference type="GO" id="GO:0004526">
    <property type="term" value="F:ribonuclease P activity"/>
    <property type="evidence" value="ECO:0007669"/>
    <property type="project" value="UniProtKB-UniRule"/>
</dbReference>
<dbReference type="EC" id="3.1.26.5" evidence="7 8"/>
<evidence type="ECO:0000313" key="9">
    <source>
        <dbReference type="EMBL" id="PPI87657.1"/>
    </source>
</evidence>
<dbReference type="AlphaFoldDB" id="A0A2P5SZ93"/>
<comment type="function">
    <text evidence="1 7">RNaseP catalyzes the removal of the 5'-leader sequence from pre-tRNA to produce the mature 5'-terminus. It can also cleave other RNA substrates such as 4.5S RNA. The protein component plays an auxiliary but essential role in vivo by binding to the 5'-leader sequence and broadening the substrate specificity of the ribozyme.</text>
</comment>
<dbReference type="Pfam" id="PF00825">
    <property type="entry name" value="Ribonuclease_P"/>
    <property type="match status" value="1"/>
</dbReference>
<keyword evidence="3 7" id="KW-0540">Nuclease</keyword>
<protein>
    <recommendedName>
        <fullName evidence="7 8">Ribonuclease P protein component</fullName>
        <shortName evidence="7">RNase P protein</shortName>
        <shortName evidence="7">RNaseP protein</shortName>
        <ecNumber evidence="7 8">3.1.26.5</ecNumber>
    </recommendedName>
    <alternativeName>
        <fullName evidence="7">Protein C5</fullName>
    </alternativeName>
</protein>
<keyword evidence="4 7" id="KW-0255">Endonuclease</keyword>
<comment type="subunit">
    <text evidence="7">Consists of a catalytic RNA component (M1 or rnpB) and a protein subunit.</text>
</comment>
<gene>
    <name evidence="7" type="primary">rnpA</name>
    <name evidence="9" type="ORF">CRV12_03490</name>
</gene>
<dbReference type="Proteomes" id="UP000296153">
    <property type="component" value="Unassembled WGS sequence"/>
</dbReference>
<dbReference type="OrthoDB" id="9796422at2"/>
<dbReference type="GO" id="GO:0042781">
    <property type="term" value="F:3'-tRNA processing endoribonuclease activity"/>
    <property type="evidence" value="ECO:0007669"/>
    <property type="project" value="TreeGrafter"/>
</dbReference>
<evidence type="ECO:0000256" key="6">
    <source>
        <dbReference type="ARBA" id="ARBA00022884"/>
    </source>
</evidence>
<dbReference type="InterPro" id="IPR000100">
    <property type="entry name" value="RNase_P"/>
</dbReference>
<evidence type="ECO:0000256" key="8">
    <source>
        <dbReference type="NCBIfam" id="TIGR00188"/>
    </source>
</evidence>
<dbReference type="SUPFAM" id="SSF54211">
    <property type="entry name" value="Ribosomal protein S5 domain 2-like"/>
    <property type="match status" value="1"/>
</dbReference>
<dbReference type="NCBIfam" id="TIGR00188">
    <property type="entry name" value="rnpA"/>
    <property type="match status" value="1"/>
</dbReference>
<name>A0A2P5SZ93_9GAMM</name>
<comment type="caution">
    <text evidence="9">The sequence shown here is derived from an EMBL/GenBank/DDBJ whole genome shotgun (WGS) entry which is preliminary data.</text>
</comment>